<accession>A0ACC3P1B4</accession>
<evidence type="ECO:0000313" key="1">
    <source>
        <dbReference type="EMBL" id="KAK6646168.1"/>
    </source>
</evidence>
<evidence type="ECO:0000313" key="2">
    <source>
        <dbReference type="Proteomes" id="UP000000226"/>
    </source>
</evidence>
<dbReference type="EMBL" id="MU967756">
    <property type="protein sequence ID" value="KAK6646168.1"/>
    <property type="molecule type" value="Genomic_DNA"/>
</dbReference>
<proteinExistence type="predicted"/>
<sequence length="148" mass="16799">MTNPTRLLQATQNELNFCIKFKYVSAPVLPSIFFFIISHGTENHHHCLVVMRYLGSLVHCMTIFALVLTVLTGLGSPIKFRILFLLLLSITLPSSLLSSSSSLQKHDPVVLAMVAWLICYTLYLLYLLSYKLHLFGIDRMCLSPLLFH</sequence>
<name>A0ACC3P1B4_PHAVU</name>
<dbReference type="Proteomes" id="UP000000226">
    <property type="component" value="Unassembled WGS sequence"/>
</dbReference>
<protein>
    <submittedName>
        <fullName evidence="1">Uncharacterized protein</fullName>
    </submittedName>
</protein>
<keyword evidence="2" id="KW-1185">Reference proteome</keyword>
<reference evidence="1" key="1">
    <citation type="submission" date="2023-07" db="EMBL/GenBank/DDBJ databases">
        <title>WGS assembly of Phaseolus vulgaris.</title>
        <authorList>
            <person name="Schmutz J."/>
            <person name="Mcclean P."/>
            <person name="Shu S."/>
            <person name="Cregan P."/>
            <person name="Rokhsar D."/>
            <person name="Jackson S."/>
        </authorList>
    </citation>
    <scope>NUCLEOTIDE SEQUENCE</scope>
</reference>
<gene>
    <name evidence="1" type="ORF">PHAVU_L005201</name>
</gene>
<organism evidence="1 2">
    <name type="scientific">Phaseolus vulgaris</name>
    <name type="common">Kidney bean</name>
    <name type="synonym">French bean</name>
    <dbReference type="NCBI Taxonomy" id="3885"/>
    <lineage>
        <taxon>Eukaryota</taxon>
        <taxon>Viridiplantae</taxon>
        <taxon>Streptophyta</taxon>
        <taxon>Embryophyta</taxon>
        <taxon>Tracheophyta</taxon>
        <taxon>Spermatophyta</taxon>
        <taxon>Magnoliopsida</taxon>
        <taxon>eudicotyledons</taxon>
        <taxon>Gunneridae</taxon>
        <taxon>Pentapetalae</taxon>
        <taxon>rosids</taxon>
        <taxon>fabids</taxon>
        <taxon>Fabales</taxon>
        <taxon>Fabaceae</taxon>
        <taxon>Papilionoideae</taxon>
        <taxon>50 kb inversion clade</taxon>
        <taxon>NPAAA clade</taxon>
        <taxon>indigoferoid/millettioid clade</taxon>
        <taxon>Phaseoleae</taxon>
        <taxon>Phaseolus</taxon>
    </lineage>
</organism>
<comment type="caution">
    <text evidence="1">The sequence shown here is derived from an EMBL/GenBank/DDBJ whole genome shotgun (WGS) entry which is preliminary data.</text>
</comment>